<accession>A0A0A1TUJ0</accession>
<evidence type="ECO:0000256" key="1">
    <source>
        <dbReference type="SAM" id="SignalP"/>
    </source>
</evidence>
<dbReference type="RefSeq" id="XP_004183073.1">
    <property type="nucleotide sequence ID" value="XM_004183025.1"/>
</dbReference>
<dbReference type="EMBL" id="KB207240">
    <property type="protein sequence ID" value="ELP83727.1"/>
    <property type="molecule type" value="Genomic_DNA"/>
</dbReference>
<dbReference type="KEGG" id="eiv:EIN_469310"/>
<reference evidence="2 3" key="1">
    <citation type="submission" date="2012-10" db="EMBL/GenBank/DDBJ databases">
        <authorList>
            <person name="Zafar N."/>
            <person name="Inman J."/>
            <person name="Hall N."/>
            <person name="Lorenzi H."/>
            <person name="Caler E."/>
        </authorList>
    </citation>
    <scope>NUCLEOTIDE SEQUENCE [LARGE SCALE GENOMIC DNA]</scope>
    <source>
        <strain evidence="2 3">IP1</strain>
    </source>
</reference>
<protein>
    <submittedName>
        <fullName evidence="2">Uncharacterized protein</fullName>
    </submittedName>
</protein>
<dbReference type="GeneID" id="14882639"/>
<evidence type="ECO:0000313" key="3">
    <source>
        <dbReference type="Proteomes" id="UP000014680"/>
    </source>
</evidence>
<dbReference type="Proteomes" id="UP000014680">
    <property type="component" value="Unassembled WGS sequence"/>
</dbReference>
<proteinExistence type="predicted"/>
<name>A0A0A1TUJ0_ENTIV</name>
<keyword evidence="1" id="KW-0732">Signal</keyword>
<dbReference type="VEuPathDB" id="AmoebaDB:EIN_469310"/>
<feature type="signal peptide" evidence="1">
    <location>
        <begin position="1"/>
        <end position="16"/>
    </location>
</feature>
<evidence type="ECO:0000313" key="2">
    <source>
        <dbReference type="EMBL" id="ELP83727.1"/>
    </source>
</evidence>
<feature type="non-terminal residue" evidence="2">
    <location>
        <position position="793"/>
    </location>
</feature>
<organism evidence="2 3">
    <name type="scientific">Entamoeba invadens IP1</name>
    <dbReference type="NCBI Taxonomy" id="370355"/>
    <lineage>
        <taxon>Eukaryota</taxon>
        <taxon>Amoebozoa</taxon>
        <taxon>Evosea</taxon>
        <taxon>Archamoebae</taxon>
        <taxon>Mastigamoebida</taxon>
        <taxon>Entamoebidae</taxon>
        <taxon>Entamoeba</taxon>
    </lineage>
</organism>
<keyword evidence="3" id="KW-1185">Reference proteome</keyword>
<dbReference type="AlphaFoldDB" id="A0A0A1TUJ0"/>
<sequence>MLQVFVSLFILGFATCWKDGEKPYLTFVDQNSEMDSYCTTLGITISDQGMLVTNMSTTWLVLQNVHMNVTVRTTQSSNLEHYLFTKWNCNDFSNVENKFDSSLSSGGETGIALRQWNEVLSLNCINGLKFTLLDSKRAFYIEKSYSSDSTSDHMAYYPIYFGSDPVYLTVTIHNINVIPKTYVIEELRCVFFASATNNITENIFYLEKNQDMNKNVGESAVQCNDFQKRYICHNSSVSIEKSKCMESSKDWIDKGNYEIDLVYQYIKTGLSKNVIEKDLKIINYLFEKTESFEFDSNKRVEIENFENVMQNVIFSGSGQFYIENFHYKTIEVIKTKGGVLLEIAQLQGNVTFLLQGGENTEFTVKTLQYKSGDISIENVDFDSIVINNSTINNISIVQGIVNTKNNIQIFSSKKDEVVSLFVDSKNAANTLPPITFLDQNIIHVIGEVTSNTDFCVDVASTIPGSQLSVVESQTVKMLSQKRLIRFCKTLFDDSVLCHMNATIYEESYVKNFPFTLPHCPCDGEKCTISILPTKSVNLNNKRINAVLQLTSEQVNIVHTNYIYNLATNLTKSVALFSEDVELGNVNENVDVINEAGNTIINGKIINNVTIYNTVTVTNENVTINTVKNVNTKLFISKSVKFFQIYDFGDQNEKITLLETEETTDPLVITLQKKNYGFVEILSRRPITLNANMNNISIVSDTRISYSISIVNSKTTIVITKQFTGVSLLKTTKRTLIGFNKQNTNKSESLGVSLEFSTNKLCKLAKITDDIYSCEMCDFERSDQNEITKECEEI</sequence>
<feature type="chain" id="PRO_5001980219" evidence="1">
    <location>
        <begin position="17"/>
        <end position="793"/>
    </location>
</feature>
<gene>
    <name evidence="2" type="ORF">EIN_469310</name>
</gene>